<dbReference type="GO" id="GO:0032300">
    <property type="term" value="C:mismatch repair complex"/>
    <property type="evidence" value="ECO:0007669"/>
    <property type="project" value="InterPro"/>
</dbReference>
<dbReference type="PANTHER" id="PTHR10073">
    <property type="entry name" value="DNA MISMATCH REPAIR PROTEIN MLH, PMS, MUTL"/>
    <property type="match status" value="1"/>
</dbReference>
<comment type="similarity">
    <text evidence="1 5">Belongs to the DNA mismatch repair MutL/HexB family.</text>
</comment>
<dbReference type="InterPro" id="IPR042121">
    <property type="entry name" value="MutL_C_regsub"/>
</dbReference>
<organism evidence="8 9">
    <name type="scientific">Paraglaciecola mesophila</name>
    <dbReference type="NCBI Taxonomy" id="197222"/>
    <lineage>
        <taxon>Bacteria</taxon>
        <taxon>Pseudomonadati</taxon>
        <taxon>Pseudomonadota</taxon>
        <taxon>Gammaproteobacteria</taxon>
        <taxon>Alteromonadales</taxon>
        <taxon>Alteromonadaceae</taxon>
        <taxon>Paraglaciecola</taxon>
    </lineage>
</organism>
<feature type="compositionally biased region" description="Polar residues" evidence="6">
    <location>
        <begin position="408"/>
        <end position="428"/>
    </location>
</feature>
<dbReference type="InterPro" id="IPR042120">
    <property type="entry name" value="MutL_C_dimsub"/>
</dbReference>
<dbReference type="Pfam" id="PF13589">
    <property type="entry name" value="HATPase_c_3"/>
    <property type="match status" value="1"/>
</dbReference>
<dbReference type="InterPro" id="IPR013507">
    <property type="entry name" value="DNA_mismatch_S5_2-like"/>
</dbReference>
<keyword evidence="3 5" id="KW-0227">DNA damage</keyword>
<evidence type="ECO:0000313" key="9">
    <source>
        <dbReference type="Proteomes" id="UP000464524"/>
    </source>
</evidence>
<comment type="function">
    <text evidence="5">This protein is involved in the repair of mismatches in DNA. It is required for dam-dependent methyl-directed DNA mismatch repair. May act as a 'molecular matchmaker', a protein that promotes the formation of a stable complex between two or more DNA-binding proteins in an ATP-dependent manner without itself being part of a final effector complex.</text>
</comment>
<dbReference type="GO" id="GO:0030983">
    <property type="term" value="F:mismatched DNA binding"/>
    <property type="evidence" value="ECO:0007669"/>
    <property type="project" value="InterPro"/>
</dbReference>
<dbReference type="InterPro" id="IPR014721">
    <property type="entry name" value="Ribsml_uS5_D2-typ_fold_subgr"/>
</dbReference>
<dbReference type="Gene3D" id="3.30.565.10">
    <property type="entry name" value="Histidine kinase-like ATPase, C-terminal domain"/>
    <property type="match status" value="1"/>
</dbReference>
<dbReference type="NCBIfam" id="NF000948">
    <property type="entry name" value="PRK00095.1-1"/>
    <property type="match status" value="1"/>
</dbReference>
<dbReference type="NCBIfam" id="TIGR00585">
    <property type="entry name" value="mutl"/>
    <property type="match status" value="1"/>
</dbReference>
<dbReference type="InterPro" id="IPR014790">
    <property type="entry name" value="MutL_C"/>
</dbReference>
<evidence type="ECO:0000259" key="7">
    <source>
        <dbReference type="SMART" id="SM01340"/>
    </source>
</evidence>
<dbReference type="SUPFAM" id="SSF118116">
    <property type="entry name" value="DNA mismatch repair protein MutL"/>
    <property type="match status" value="1"/>
</dbReference>
<keyword evidence="4 5" id="KW-0234">DNA repair</keyword>
<dbReference type="HAMAP" id="MF_00149">
    <property type="entry name" value="DNA_mis_repair"/>
    <property type="match status" value="1"/>
</dbReference>
<protein>
    <recommendedName>
        <fullName evidence="2 5">DNA mismatch repair protein MutL</fullName>
    </recommendedName>
</protein>
<dbReference type="EMBL" id="CP047656">
    <property type="protein sequence ID" value="QHJ12036.1"/>
    <property type="molecule type" value="Genomic_DNA"/>
</dbReference>
<evidence type="ECO:0000256" key="5">
    <source>
        <dbReference type="HAMAP-Rule" id="MF_00149"/>
    </source>
</evidence>
<evidence type="ECO:0000256" key="4">
    <source>
        <dbReference type="ARBA" id="ARBA00023204"/>
    </source>
</evidence>
<dbReference type="GO" id="GO:0006298">
    <property type="term" value="P:mismatch repair"/>
    <property type="evidence" value="ECO:0007669"/>
    <property type="project" value="UniProtKB-UniRule"/>
</dbReference>
<name>A0A857JKE5_9ALTE</name>
<dbReference type="PANTHER" id="PTHR10073:SF12">
    <property type="entry name" value="DNA MISMATCH REPAIR PROTEIN MLH1"/>
    <property type="match status" value="1"/>
</dbReference>
<accession>A0A857JKE5</accession>
<dbReference type="Proteomes" id="UP000464524">
    <property type="component" value="Chromosome"/>
</dbReference>
<dbReference type="InterPro" id="IPR020667">
    <property type="entry name" value="DNA_mismatch_repair_MutL"/>
</dbReference>
<evidence type="ECO:0000256" key="2">
    <source>
        <dbReference type="ARBA" id="ARBA00021975"/>
    </source>
</evidence>
<dbReference type="CDD" id="cd03482">
    <property type="entry name" value="MutL_Trans_MutL"/>
    <property type="match status" value="1"/>
</dbReference>
<dbReference type="SUPFAM" id="SSF54211">
    <property type="entry name" value="Ribosomal protein S5 domain 2-like"/>
    <property type="match status" value="1"/>
</dbReference>
<evidence type="ECO:0000256" key="3">
    <source>
        <dbReference type="ARBA" id="ARBA00022763"/>
    </source>
</evidence>
<feature type="domain" description="DNA mismatch repair protein S5" evidence="7">
    <location>
        <begin position="217"/>
        <end position="335"/>
    </location>
</feature>
<dbReference type="InterPro" id="IPR014762">
    <property type="entry name" value="DNA_mismatch_repair_CS"/>
</dbReference>
<evidence type="ECO:0000313" key="8">
    <source>
        <dbReference type="EMBL" id="QHJ12036.1"/>
    </source>
</evidence>
<dbReference type="GO" id="GO:0005524">
    <property type="term" value="F:ATP binding"/>
    <property type="evidence" value="ECO:0007669"/>
    <property type="project" value="InterPro"/>
</dbReference>
<dbReference type="OrthoDB" id="9763467at2"/>
<dbReference type="InterPro" id="IPR037198">
    <property type="entry name" value="MutL_C_sf"/>
</dbReference>
<evidence type="ECO:0000256" key="6">
    <source>
        <dbReference type="SAM" id="MobiDB-lite"/>
    </source>
</evidence>
<dbReference type="InterPro" id="IPR036890">
    <property type="entry name" value="HATPase_C_sf"/>
</dbReference>
<dbReference type="SUPFAM" id="SSF55874">
    <property type="entry name" value="ATPase domain of HSP90 chaperone/DNA topoisomerase II/histidine kinase"/>
    <property type="match status" value="1"/>
</dbReference>
<dbReference type="Gene3D" id="3.30.1540.20">
    <property type="entry name" value="MutL, C-terminal domain, dimerisation subdomain"/>
    <property type="match status" value="1"/>
</dbReference>
<keyword evidence="9" id="KW-1185">Reference proteome</keyword>
<dbReference type="SMART" id="SM01340">
    <property type="entry name" value="DNA_mis_repair"/>
    <property type="match status" value="1"/>
</dbReference>
<reference evidence="8 9" key="1">
    <citation type="submission" date="2019-12" db="EMBL/GenBank/DDBJ databases">
        <title>Genome sequencing and assembly of endphytes of Porphyra tenera.</title>
        <authorList>
            <person name="Park J.M."/>
            <person name="Shin R."/>
            <person name="Jo S.H."/>
        </authorList>
    </citation>
    <scope>NUCLEOTIDE SEQUENCE [LARGE SCALE GENOMIC DNA]</scope>
    <source>
        <strain evidence="8 9">GPM4</strain>
    </source>
</reference>
<dbReference type="KEGG" id="pmes:FX988_02278"/>
<dbReference type="FunFam" id="3.30.565.10:FF:000003">
    <property type="entry name" value="DNA mismatch repair endonuclease MutL"/>
    <property type="match status" value="1"/>
</dbReference>
<dbReference type="RefSeq" id="WP_160179914.1">
    <property type="nucleotide sequence ID" value="NZ_CP047656.1"/>
</dbReference>
<dbReference type="GO" id="GO:0140664">
    <property type="term" value="F:ATP-dependent DNA damage sensor activity"/>
    <property type="evidence" value="ECO:0007669"/>
    <property type="project" value="InterPro"/>
</dbReference>
<dbReference type="GO" id="GO:0016887">
    <property type="term" value="F:ATP hydrolysis activity"/>
    <property type="evidence" value="ECO:0007669"/>
    <property type="project" value="InterPro"/>
</dbReference>
<gene>
    <name evidence="5" type="primary">mutL</name>
    <name evidence="8" type="ORF">FX988_02278</name>
</gene>
<dbReference type="PROSITE" id="PS00058">
    <property type="entry name" value="DNA_MISMATCH_REPAIR_1"/>
    <property type="match status" value="1"/>
</dbReference>
<dbReference type="Pfam" id="PF01119">
    <property type="entry name" value="DNA_mis_repair"/>
    <property type="match status" value="1"/>
</dbReference>
<dbReference type="CDD" id="cd16926">
    <property type="entry name" value="HATPase_MutL-MLH-PMS-like"/>
    <property type="match status" value="1"/>
</dbReference>
<dbReference type="AlphaFoldDB" id="A0A857JKE5"/>
<dbReference type="Pfam" id="PF08676">
    <property type="entry name" value="MutL_C"/>
    <property type="match status" value="1"/>
</dbReference>
<dbReference type="Gene3D" id="3.30.1370.100">
    <property type="entry name" value="MutL, C-terminal domain, regulatory subdomain"/>
    <property type="match status" value="1"/>
</dbReference>
<sequence>MSATRAMIRILPAQLANQIAAGEVVERPASVVKELVENSLDSGASQIDIEIDKGGHKRICIRDNGGGIEKDQLALALSRHATSKISSLDDLEHIHSLGFRGEALASISSVARLTLTSKPKSQQQAWQAHAQGRDMQVQLNPVAHPDGTCVEVIDLFFNTPARRKFLRAEKTEFNHIDEIIRRISLSRFDVSFSLKHNGKLLRKYPALTQQTDHLKRLGAICNKDFANTAIALDSHYQDMTLSGWIAPPDIAHQQSDVQYFYVNGRMMRDKLINHAIRQAFEGVIHPDSSPNYVLYLNITHNEVDVNVHPAKHEVRFHQARLVHDFIFRAIADAIHQYFSDAPSQPGPSELAEVAPQHDYIAPLQSAQHNNENTQDRIAQRANNQFVRAPYTDNEAPKLSVNENQALSGYSEDTNSDAQAHQQSGQLQNVAVDVPRRNIKSTPHSTTSKPGSGNSVSAQAVKGYQQLMSTSNALSADVSSPHEKHHLCLPLDDERLLVLFDAQHYILSADALVAAHLSTTFDEQNVVAQPLLMPVSITANKETLHSAQALYDTLLNNRVEIGWSQKRIILRKVPSGMRQLPWANILPELLDAQMSAESSEKMQSIEESAVKTHLFDCIALHSPKLTPLQMHKMWMTLHEHPQTFNTLMNKAVPLPLAQLVSAHIESTH</sequence>
<dbReference type="InterPro" id="IPR038973">
    <property type="entry name" value="MutL/Mlh/Pms-like"/>
</dbReference>
<proteinExistence type="inferred from homology"/>
<dbReference type="InterPro" id="IPR020568">
    <property type="entry name" value="Ribosomal_Su5_D2-typ_SF"/>
</dbReference>
<dbReference type="Gene3D" id="3.30.230.10">
    <property type="match status" value="1"/>
</dbReference>
<evidence type="ECO:0000256" key="1">
    <source>
        <dbReference type="ARBA" id="ARBA00006082"/>
    </source>
</evidence>
<feature type="region of interest" description="Disordered" evidence="6">
    <location>
        <begin position="408"/>
        <end position="431"/>
    </location>
</feature>
<dbReference type="InterPro" id="IPR002099">
    <property type="entry name" value="MutL/Mlh/PMS"/>
</dbReference>